<feature type="transmembrane region" description="Helical" evidence="1">
    <location>
        <begin position="180"/>
        <end position="201"/>
    </location>
</feature>
<keyword evidence="1" id="KW-0812">Transmembrane</keyword>
<name>A0A7G6YH83_9MICO</name>
<feature type="transmembrane region" description="Helical" evidence="1">
    <location>
        <begin position="253"/>
        <end position="275"/>
    </location>
</feature>
<sequence>MNHQSTREDANRAYFQALANSRGSLRQLAALSILNIVLLGILSYFFNPPGGVRGHEALWFFRDVNLVLIGLSVVVLILSVFRSLLFRFQAMFSIVMAFGALVMVYSVCLLTLPMVTFIDSNEDEYRAEVFIVSCVVASAIVVSATAVHVIRLRRRLRAGHSEKRTIGNYLAVSKSRRSKILWITFGVIAVVPNLLTSGQYLTNALGAIGLIFFACVLPSLPVEFSYLAYLKLKDRVYWEVRPPRMPAQERRRLTRKVVLWLVGIVVAIAAFWVLAKYLRF</sequence>
<dbReference type="KEGG" id="lse:F1C12_20340"/>
<protein>
    <submittedName>
        <fullName evidence="2">Uncharacterized protein</fullName>
    </submittedName>
</protein>
<feature type="transmembrane region" description="Helical" evidence="1">
    <location>
        <begin position="28"/>
        <end position="46"/>
    </location>
</feature>
<dbReference type="EMBL" id="CP043641">
    <property type="protein sequence ID" value="QNE37848.1"/>
    <property type="molecule type" value="Genomic_DNA"/>
</dbReference>
<organism evidence="2 3">
    <name type="scientific">Leifsonia shinshuensis</name>
    <dbReference type="NCBI Taxonomy" id="150026"/>
    <lineage>
        <taxon>Bacteria</taxon>
        <taxon>Bacillati</taxon>
        <taxon>Actinomycetota</taxon>
        <taxon>Actinomycetes</taxon>
        <taxon>Micrococcales</taxon>
        <taxon>Microbacteriaceae</taxon>
        <taxon>Leifsonia</taxon>
    </lineage>
</organism>
<evidence type="ECO:0000313" key="3">
    <source>
        <dbReference type="Proteomes" id="UP000515511"/>
    </source>
</evidence>
<accession>A0A7G6YH83</accession>
<proteinExistence type="predicted"/>
<feature type="transmembrane region" description="Helical" evidence="1">
    <location>
        <begin position="207"/>
        <end position="232"/>
    </location>
</feature>
<feature type="transmembrane region" description="Helical" evidence="1">
    <location>
        <begin position="130"/>
        <end position="150"/>
    </location>
</feature>
<feature type="transmembrane region" description="Helical" evidence="1">
    <location>
        <begin position="66"/>
        <end position="85"/>
    </location>
</feature>
<evidence type="ECO:0000313" key="2">
    <source>
        <dbReference type="EMBL" id="QNE37848.1"/>
    </source>
</evidence>
<feature type="transmembrane region" description="Helical" evidence="1">
    <location>
        <begin position="92"/>
        <end position="118"/>
    </location>
</feature>
<dbReference type="Proteomes" id="UP000515511">
    <property type="component" value="Chromosome"/>
</dbReference>
<gene>
    <name evidence="2" type="ORF">F1C12_20340</name>
</gene>
<dbReference type="AlphaFoldDB" id="A0A7G6YH83"/>
<keyword evidence="1" id="KW-1133">Transmembrane helix</keyword>
<keyword evidence="1" id="KW-0472">Membrane</keyword>
<reference evidence="3" key="1">
    <citation type="submission" date="2019-09" db="EMBL/GenBank/DDBJ databases">
        <title>Antimicrobial potential of Antarctic Bacteria.</title>
        <authorList>
            <person name="Benaud N."/>
            <person name="Edwards R.J."/>
            <person name="Ferrari B.C."/>
        </authorList>
    </citation>
    <scope>NUCLEOTIDE SEQUENCE [LARGE SCALE GENOMIC DNA]</scope>
    <source>
        <strain evidence="3">INR9</strain>
    </source>
</reference>
<evidence type="ECO:0000256" key="1">
    <source>
        <dbReference type="SAM" id="Phobius"/>
    </source>
</evidence>